<evidence type="ECO:0000313" key="3">
    <source>
        <dbReference type="Proteomes" id="UP000054011"/>
    </source>
</evidence>
<organism evidence="2 3">
    <name type="scientific">Streptomyces kanasensis</name>
    <dbReference type="NCBI Taxonomy" id="936756"/>
    <lineage>
        <taxon>Bacteria</taxon>
        <taxon>Bacillati</taxon>
        <taxon>Actinomycetota</taxon>
        <taxon>Actinomycetes</taxon>
        <taxon>Kitasatosporales</taxon>
        <taxon>Streptomycetaceae</taxon>
        <taxon>Streptomyces</taxon>
    </lineage>
</organism>
<feature type="region of interest" description="Disordered" evidence="1">
    <location>
        <begin position="41"/>
        <end position="60"/>
    </location>
</feature>
<keyword evidence="3" id="KW-1185">Reference proteome</keyword>
<feature type="region of interest" description="Disordered" evidence="1">
    <location>
        <begin position="1"/>
        <end position="28"/>
    </location>
</feature>
<dbReference type="EMBL" id="LNSV01000055">
    <property type="protein sequence ID" value="KUH37081.1"/>
    <property type="molecule type" value="Genomic_DNA"/>
</dbReference>
<feature type="compositionally biased region" description="Basic and acidic residues" evidence="1">
    <location>
        <begin position="41"/>
        <end position="53"/>
    </location>
</feature>
<evidence type="ECO:0000313" key="2">
    <source>
        <dbReference type="EMBL" id="KUH37081.1"/>
    </source>
</evidence>
<reference evidence="2 3" key="1">
    <citation type="submission" date="2015-11" db="EMBL/GenBank/DDBJ databases">
        <title>Genome-wide analysis reveals the secondary metabolome in Streptomyces kanasensis ZX01.</title>
        <authorList>
            <person name="Zhang G."/>
            <person name="Han L."/>
            <person name="Feng J."/>
            <person name="Zhang X."/>
        </authorList>
    </citation>
    <scope>NUCLEOTIDE SEQUENCE [LARGE SCALE GENOMIC DNA]</scope>
    <source>
        <strain evidence="2 3">ZX01</strain>
    </source>
</reference>
<evidence type="ECO:0000256" key="1">
    <source>
        <dbReference type="SAM" id="MobiDB-lite"/>
    </source>
</evidence>
<accession>A0A100Y3L9</accession>
<proteinExistence type="predicted"/>
<comment type="caution">
    <text evidence="2">The sequence shown here is derived from an EMBL/GenBank/DDBJ whole genome shotgun (WGS) entry which is preliminary data.</text>
</comment>
<name>A0A100Y3L9_9ACTN</name>
<dbReference type="STRING" id="936756.ATE80_19995"/>
<protein>
    <submittedName>
        <fullName evidence="2">Uncharacterized protein</fullName>
    </submittedName>
</protein>
<sequence>MVGVARAGQRSYYHQATGGQDGEPLPHQVPQSALHLVADDRPADGLADDETRTCRGSALP</sequence>
<dbReference type="Proteomes" id="UP000054011">
    <property type="component" value="Unassembled WGS sequence"/>
</dbReference>
<gene>
    <name evidence="2" type="ORF">ATE80_19995</name>
</gene>
<dbReference type="AlphaFoldDB" id="A0A100Y3L9"/>